<feature type="region of interest" description="Disordered" evidence="2">
    <location>
        <begin position="1"/>
        <end position="61"/>
    </location>
</feature>
<accession>A0ABD1ZLG3</accession>
<proteinExistence type="predicted"/>
<gene>
    <name evidence="3" type="ORF">R1flu_020417</name>
</gene>
<reference evidence="3 4" key="1">
    <citation type="submission" date="2024-09" db="EMBL/GenBank/DDBJ databases">
        <title>Chromosome-scale assembly of Riccia fluitans.</title>
        <authorList>
            <person name="Paukszto L."/>
            <person name="Sawicki J."/>
            <person name="Karawczyk K."/>
            <person name="Piernik-Szablinska J."/>
            <person name="Szczecinska M."/>
            <person name="Mazdziarz M."/>
        </authorList>
    </citation>
    <scope>NUCLEOTIDE SEQUENCE [LARGE SCALE GENOMIC DNA]</scope>
    <source>
        <strain evidence="3">Rf_01</strain>
        <tissue evidence="3">Aerial parts of the thallus</tissue>
    </source>
</reference>
<name>A0ABD1ZLG3_9MARC</name>
<organism evidence="3 4">
    <name type="scientific">Riccia fluitans</name>
    <dbReference type="NCBI Taxonomy" id="41844"/>
    <lineage>
        <taxon>Eukaryota</taxon>
        <taxon>Viridiplantae</taxon>
        <taxon>Streptophyta</taxon>
        <taxon>Embryophyta</taxon>
        <taxon>Marchantiophyta</taxon>
        <taxon>Marchantiopsida</taxon>
        <taxon>Marchantiidae</taxon>
        <taxon>Marchantiales</taxon>
        <taxon>Ricciaceae</taxon>
        <taxon>Riccia</taxon>
    </lineage>
</organism>
<dbReference type="SUPFAM" id="SSF54001">
    <property type="entry name" value="Cysteine proteinases"/>
    <property type="match status" value="1"/>
</dbReference>
<dbReference type="EMBL" id="JBHFFA010000001">
    <property type="protein sequence ID" value="KAL2652289.1"/>
    <property type="molecule type" value="Genomic_DNA"/>
</dbReference>
<comment type="caution">
    <text evidence="3">The sequence shown here is derived from an EMBL/GenBank/DDBJ whole genome shotgun (WGS) entry which is preliminary data.</text>
</comment>
<protein>
    <recommendedName>
        <fullName evidence="5">Ubiquitin-like protease family profile domain-containing protein</fullName>
    </recommendedName>
</protein>
<dbReference type="AlphaFoldDB" id="A0ABD1ZLG3"/>
<keyword evidence="4" id="KW-1185">Reference proteome</keyword>
<feature type="region of interest" description="Disordered" evidence="2">
    <location>
        <begin position="85"/>
        <end position="109"/>
    </location>
</feature>
<evidence type="ECO:0000313" key="3">
    <source>
        <dbReference type="EMBL" id="KAL2652289.1"/>
    </source>
</evidence>
<feature type="compositionally biased region" description="Polar residues" evidence="2">
    <location>
        <begin position="90"/>
        <end position="102"/>
    </location>
</feature>
<dbReference type="InterPro" id="IPR038765">
    <property type="entry name" value="Papain-like_cys_pep_sf"/>
</dbReference>
<evidence type="ECO:0008006" key="5">
    <source>
        <dbReference type="Google" id="ProtNLM"/>
    </source>
</evidence>
<sequence>MDGKLVEPFDPDELERPRKIVRSNPLKKSDVPLPPNAGAEAPTPRKEKEKMAMQPKNAFEDEVRKELRELKEAITISRQEAEAIARSQKETTTCLSQSSAGPSSHMEGIDVRRGQPVASLQTKSALMAEYRNTIARMLEECKRAVERNTSVEEEFVIAQRKIDELEQRVKDSEAEKREMQVDETIYPNTGNKMDMEEEAHPDELSPARDGHVSRNVVDVAIENAEWRLILMTVHKALSEWRVDNLLPGTSFITGHRLLASDVDRAGGETSYLLICNDFKLVAASHRNPQLFYEHLKSIFDSYVNPDNNPDVQSLMKGLDAEDFDVDAFLGTNMGGHKEEMTPDFLDGLSVHDVRRLESEIENIRGEPQWVTRATACLRLNYEQDVLPPPTAKENITDSTVVPTVGCSIDLTADEAVDEPCSPPDRQIISIEANRCITMECPRLSDLTKEDRESTYARKYLRGDVINAYIFEKFLQRSHEELFNMFYCNTFWFAKASQQVDAYDMTSHSESASIGIKRLRNAIYPQLRDGDFKVHPEVPAWIFVPIHERCHWSLVLIRLLGTTCAVTHWIAFRASTRRTFFTSFVFALVDYAHFPIDYHLWDYGGI</sequence>
<evidence type="ECO:0000256" key="1">
    <source>
        <dbReference type="SAM" id="Coils"/>
    </source>
</evidence>
<feature type="coiled-coil region" evidence="1">
    <location>
        <begin position="120"/>
        <end position="182"/>
    </location>
</feature>
<evidence type="ECO:0000256" key="2">
    <source>
        <dbReference type="SAM" id="MobiDB-lite"/>
    </source>
</evidence>
<keyword evidence="1" id="KW-0175">Coiled coil</keyword>
<dbReference type="Gene3D" id="3.40.395.10">
    <property type="entry name" value="Adenoviral Proteinase, Chain A"/>
    <property type="match status" value="1"/>
</dbReference>
<evidence type="ECO:0000313" key="4">
    <source>
        <dbReference type="Proteomes" id="UP001605036"/>
    </source>
</evidence>
<dbReference type="Proteomes" id="UP001605036">
    <property type="component" value="Unassembled WGS sequence"/>
</dbReference>